<feature type="compositionally biased region" description="Polar residues" evidence="1">
    <location>
        <begin position="114"/>
        <end position="127"/>
    </location>
</feature>
<feature type="compositionally biased region" description="Pro residues" evidence="1">
    <location>
        <begin position="1"/>
        <end position="11"/>
    </location>
</feature>
<feature type="region of interest" description="Disordered" evidence="1">
    <location>
        <begin position="37"/>
        <end position="57"/>
    </location>
</feature>
<dbReference type="Proteomes" id="UP000578531">
    <property type="component" value="Unassembled WGS sequence"/>
</dbReference>
<gene>
    <name evidence="2" type="ORF">HO173_000528</name>
</gene>
<protein>
    <submittedName>
        <fullName evidence="2">Uncharacterized protein</fullName>
    </submittedName>
</protein>
<feature type="compositionally biased region" description="Polar residues" evidence="1">
    <location>
        <begin position="137"/>
        <end position="146"/>
    </location>
</feature>
<proteinExistence type="predicted"/>
<feature type="compositionally biased region" description="Polar residues" evidence="1">
    <location>
        <begin position="12"/>
        <end position="21"/>
    </location>
</feature>
<dbReference type="GeneID" id="59282207"/>
<reference evidence="2 3" key="1">
    <citation type="journal article" date="2020" name="Genomics">
        <title>Complete, high-quality genomes from long-read metagenomic sequencing of two wolf lichen thalli reveals enigmatic genome architecture.</title>
        <authorList>
            <person name="McKenzie S.K."/>
            <person name="Walston R.F."/>
            <person name="Allen J.L."/>
        </authorList>
    </citation>
    <scope>NUCLEOTIDE SEQUENCE [LARGE SCALE GENOMIC DNA]</scope>
    <source>
        <strain evidence="2">WasteWater2</strain>
    </source>
</reference>
<evidence type="ECO:0000256" key="1">
    <source>
        <dbReference type="SAM" id="MobiDB-lite"/>
    </source>
</evidence>
<dbReference type="RefSeq" id="XP_037171056.1">
    <property type="nucleotide sequence ID" value="XM_037302477.1"/>
</dbReference>
<evidence type="ECO:0000313" key="3">
    <source>
        <dbReference type="Proteomes" id="UP000578531"/>
    </source>
</evidence>
<keyword evidence="3" id="KW-1185">Reference proteome</keyword>
<comment type="caution">
    <text evidence="2">The sequence shown here is derived from an EMBL/GenBank/DDBJ whole genome shotgun (WGS) entry which is preliminary data.</text>
</comment>
<sequence>MRLRPNAPPPSSHQNPTSSRSVAFHLTYVPNPALARRLEPPSRPAFPSARKHARCSTATQLDRFPTSIDRHRCGCPAAVRAWGQLRLRLRVNCVGCGAEGSKEQRQPLEAAGNSDVSAPRNSPSVRPTTPAFAGVGSNRQYGRTGG</sequence>
<feature type="region of interest" description="Disordered" evidence="1">
    <location>
        <begin position="98"/>
        <end position="146"/>
    </location>
</feature>
<dbReference type="AlphaFoldDB" id="A0A8H6G783"/>
<feature type="region of interest" description="Disordered" evidence="1">
    <location>
        <begin position="1"/>
        <end position="21"/>
    </location>
</feature>
<accession>A0A8H6G783</accession>
<name>A0A8H6G783_9LECA</name>
<organism evidence="2 3">
    <name type="scientific">Letharia columbiana</name>
    <dbReference type="NCBI Taxonomy" id="112416"/>
    <lineage>
        <taxon>Eukaryota</taxon>
        <taxon>Fungi</taxon>
        <taxon>Dikarya</taxon>
        <taxon>Ascomycota</taxon>
        <taxon>Pezizomycotina</taxon>
        <taxon>Lecanoromycetes</taxon>
        <taxon>OSLEUM clade</taxon>
        <taxon>Lecanoromycetidae</taxon>
        <taxon>Lecanorales</taxon>
        <taxon>Lecanorineae</taxon>
        <taxon>Parmeliaceae</taxon>
        <taxon>Letharia</taxon>
    </lineage>
</organism>
<evidence type="ECO:0000313" key="2">
    <source>
        <dbReference type="EMBL" id="KAF6241816.1"/>
    </source>
</evidence>
<dbReference type="EMBL" id="JACCJC010000001">
    <property type="protein sequence ID" value="KAF6241816.1"/>
    <property type="molecule type" value="Genomic_DNA"/>
</dbReference>